<dbReference type="Proteomes" id="UP001140096">
    <property type="component" value="Unassembled WGS sequence"/>
</dbReference>
<accession>A0ACC1LKT4</accession>
<evidence type="ECO:0000313" key="1">
    <source>
        <dbReference type="EMBL" id="KAJ2811254.1"/>
    </source>
</evidence>
<comment type="caution">
    <text evidence="1">The sequence shown here is derived from an EMBL/GenBank/DDBJ whole genome shotgun (WGS) entry which is preliminary data.</text>
</comment>
<proteinExistence type="predicted"/>
<sequence>MLRATNNVGRFAMRMQSRRLHQKIVRAGAPSSIQAVKQYVGRRHFSGAQVHHSAKAPVGDAVAFASELARTGAKLDVKKVLVVGSGGLSIGQAGEFDYS</sequence>
<protein>
    <submittedName>
        <fullName evidence="1">Uncharacterized protein</fullName>
    </submittedName>
</protein>
<feature type="non-terminal residue" evidence="1">
    <location>
        <position position="99"/>
    </location>
</feature>
<dbReference type="EMBL" id="JANBUP010000492">
    <property type="protein sequence ID" value="KAJ2811254.1"/>
    <property type="molecule type" value="Genomic_DNA"/>
</dbReference>
<name>A0ACC1LKT4_9FUNG</name>
<gene>
    <name evidence="1" type="ORF">H4S07_002179</name>
</gene>
<reference evidence="1" key="1">
    <citation type="submission" date="2022-07" db="EMBL/GenBank/DDBJ databases">
        <title>Phylogenomic reconstructions and comparative analyses of Kickxellomycotina fungi.</title>
        <authorList>
            <person name="Reynolds N.K."/>
            <person name="Stajich J.E."/>
            <person name="Barry K."/>
            <person name="Grigoriev I.V."/>
            <person name="Crous P."/>
            <person name="Smith M.E."/>
        </authorList>
    </citation>
    <scope>NUCLEOTIDE SEQUENCE</scope>
    <source>
        <strain evidence="1">CBS 102833</strain>
    </source>
</reference>
<organism evidence="1 2">
    <name type="scientific">Coemansia furcata</name>
    <dbReference type="NCBI Taxonomy" id="417177"/>
    <lineage>
        <taxon>Eukaryota</taxon>
        <taxon>Fungi</taxon>
        <taxon>Fungi incertae sedis</taxon>
        <taxon>Zoopagomycota</taxon>
        <taxon>Kickxellomycotina</taxon>
        <taxon>Kickxellomycetes</taxon>
        <taxon>Kickxellales</taxon>
        <taxon>Kickxellaceae</taxon>
        <taxon>Coemansia</taxon>
    </lineage>
</organism>
<evidence type="ECO:0000313" key="2">
    <source>
        <dbReference type="Proteomes" id="UP001140096"/>
    </source>
</evidence>
<keyword evidence="2" id="KW-1185">Reference proteome</keyword>